<proteinExistence type="inferred from homology"/>
<name>S7NLD2_MYOBR</name>
<dbReference type="InterPro" id="IPR029417">
    <property type="entry name" value="FAM227"/>
</dbReference>
<dbReference type="EMBL" id="KE164518">
    <property type="protein sequence ID" value="EPQ18291.1"/>
    <property type="molecule type" value="Genomic_DNA"/>
</dbReference>
<protein>
    <submittedName>
        <fullName evidence="2">Uncharacterized protein</fullName>
    </submittedName>
</protein>
<organism evidence="2 3">
    <name type="scientific">Myotis brandtii</name>
    <name type="common">Brandt's bat</name>
    <dbReference type="NCBI Taxonomy" id="109478"/>
    <lineage>
        <taxon>Eukaryota</taxon>
        <taxon>Metazoa</taxon>
        <taxon>Chordata</taxon>
        <taxon>Craniata</taxon>
        <taxon>Vertebrata</taxon>
        <taxon>Euteleostomi</taxon>
        <taxon>Mammalia</taxon>
        <taxon>Eutheria</taxon>
        <taxon>Laurasiatheria</taxon>
        <taxon>Chiroptera</taxon>
        <taxon>Yangochiroptera</taxon>
        <taxon>Vespertilionidae</taxon>
        <taxon>Myotis</taxon>
    </lineage>
</organism>
<accession>S7NLD2</accession>
<dbReference type="Proteomes" id="UP000052978">
    <property type="component" value="Unassembled WGS sequence"/>
</dbReference>
<keyword evidence="3" id="KW-1185">Reference proteome</keyword>
<evidence type="ECO:0000313" key="2">
    <source>
        <dbReference type="EMBL" id="EPQ18291.1"/>
    </source>
</evidence>
<evidence type="ECO:0000256" key="1">
    <source>
        <dbReference type="ARBA" id="ARBA00008666"/>
    </source>
</evidence>
<dbReference type="Pfam" id="PF14922">
    <property type="entry name" value="FWWh"/>
    <property type="match status" value="1"/>
</dbReference>
<comment type="similarity">
    <text evidence="1">Belongs to the FAM227 family.</text>
</comment>
<dbReference type="PANTHER" id="PTHR33560">
    <property type="entry name" value="PROTEIN FAM227B"/>
    <property type="match status" value="1"/>
</dbReference>
<dbReference type="PANTHER" id="PTHR33560:SF1">
    <property type="entry name" value="PROTEIN FAM227A"/>
    <property type="match status" value="1"/>
</dbReference>
<reference evidence="2 3" key="1">
    <citation type="journal article" date="2013" name="Nat. Commun.">
        <title>Genome analysis reveals insights into physiology and longevity of the Brandt's bat Myotis brandtii.</title>
        <authorList>
            <person name="Seim I."/>
            <person name="Fang X."/>
            <person name="Xiong Z."/>
            <person name="Lobanov A.V."/>
            <person name="Huang Z."/>
            <person name="Ma S."/>
            <person name="Feng Y."/>
            <person name="Turanov A.A."/>
            <person name="Zhu Y."/>
            <person name="Lenz T.L."/>
            <person name="Gerashchenko M.V."/>
            <person name="Fan D."/>
            <person name="Hee Yim S."/>
            <person name="Yao X."/>
            <person name="Jordan D."/>
            <person name="Xiong Y."/>
            <person name="Ma Y."/>
            <person name="Lyapunov A.N."/>
            <person name="Chen G."/>
            <person name="Kulakova O.I."/>
            <person name="Sun Y."/>
            <person name="Lee S.G."/>
            <person name="Bronson R.T."/>
            <person name="Moskalev A.A."/>
            <person name="Sunyaev S.R."/>
            <person name="Zhang G."/>
            <person name="Krogh A."/>
            <person name="Wang J."/>
            <person name="Gladyshev V.N."/>
        </authorList>
    </citation>
    <scope>NUCLEOTIDE SEQUENCE [LARGE SCALE GENOMIC DNA]</scope>
</reference>
<gene>
    <name evidence="2" type="ORF">D623_10017494</name>
</gene>
<sequence>MAYFKNMVVINVTALPMMPVGEGLPPSATQNAVNERIAEVDLPPKPLDNILRTADKKLLAELYQCPQFNDSKPNELPNGVDFCDMVANVVRSERNPFTGKRNREVQNKLFERISQQYASLLLHGARPHSEEAILKRLPSLLSKGLYTSFSSCFPQSWLNTHEFKSDICNTMSLWISALSHSSSPACVQLHLQASGLRTAPFAVHKLPLCSELMDPELRNPKARLAKGQTCKDNGPHAHLILSASAGSKKFNSQLMGDSAPGKAGSLALLPLCLLSPDFLSLLPIPLFVQVVPPFPDPSPVTNLLSTSFVQQRQQLCIETHISQLILGLFFPKPKNRGRQWSPSHVCGFRFQEAKTLKHMVSLKGEH</sequence>
<evidence type="ECO:0000313" key="3">
    <source>
        <dbReference type="Proteomes" id="UP000052978"/>
    </source>
</evidence>
<dbReference type="AlphaFoldDB" id="S7NLD2"/>